<feature type="domain" description="N-acetyltransferase" evidence="3">
    <location>
        <begin position="1"/>
        <end position="165"/>
    </location>
</feature>
<dbReference type="InterPro" id="IPR016181">
    <property type="entry name" value="Acyl_CoA_acyltransferase"/>
</dbReference>
<keyword evidence="2" id="KW-0012">Acyltransferase</keyword>
<dbReference type="PANTHER" id="PTHR43877">
    <property type="entry name" value="AMINOALKYLPHOSPHONATE N-ACETYLTRANSFERASE-RELATED-RELATED"/>
    <property type="match status" value="1"/>
</dbReference>
<sequence>MISKATLADVPALNELINGAYRGENAKKGWTTEANILAGLRTTEAELQEILTTEKNTLLKFTQNNQILGTVLLVEEETKLYLGMLTVSPDIQNSGIGKKLLKEAEKVALQLQLTTIVMTVISVRTELIDWYKRHGYVETGKREPFPESPLHQSTTNEPLEFIYLEKICFRRL</sequence>
<dbReference type="InterPro" id="IPR000182">
    <property type="entry name" value="GNAT_dom"/>
</dbReference>
<dbReference type="RefSeq" id="WP_200106251.1">
    <property type="nucleotide sequence ID" value="NZ_JAEHFV010000003.1"/>
</dbReference>
<dbReference type="PROSITE" id="PS51186">
    <property type="entry name" value="GNAT"/>
    <property type="match status" value="1"/>
</dbReference>
<dbReference type="InterPro" id="IPR050832">
    <property type="entry name" value="Bact_Acetyltransf"/>
</dbReference>
<dbReference type="Proteomes" id="UP000609172">
    <property type="component" value="Unassembled WGS sequence"/>
</dbReference>
<dbReference type="Pfam" id="PF13673">
    <property type="entry name" value="Acetyltransf_10"/>
    <property type="match status" value="1"/>
</dbReference>
<dbReference type="SUPFAM" id="SSF55729">
    <property type="entry name" value="Acyl-CoA N-acyltransferases (Nat)"/>
    <property type="match status" value="1"/>
</dbReference>
<evidence type="ECO:0000259" key="3">
    <source>
        <dbReference type="PROSITE" id="PS51186"/>
    </source>
</evidence>
<dbReference type="AlphaFoldDB" id="A0A934UK28"/>
<dbReference type="EMBL" id="JAEHFV010000003">
    <property type="protein sequence ID" value="MBK0370128.1"/>
    <property type="molecule type" value="Genomic_DNA"/>
</dbReference>
<evidence type="ECO:0000313" key="5">
    <source>
        <dbReference type="Proteomes" id="UP000609172"/>
    </source>
</evidence>
<keyword evidence="1" id="KW-0808">Transferase</keyword>
<reference evidence="4" key="1">
    <citation type="submission" date="2020-12" db="EMBL/GenBank/DDBJ databases">
        <title>Bacterial novel species Flavobacterium sp. SE-1-e isolated from soil.</title>
        <authorList>
            <person name="Jung H.-Y."/>
        </authorList>
    </citation>
    <scope>NUCLEOTIDE SEQUENCE</scope>
    <source>
        <strain evidence="4">SE-1-e</strain>
    </source>
</reference>
<gene>
    <name evidence="4" type="ORF">I5M07_09770</name>
</gene>
<comment type="caution">
    <text evidence="4">The sequence shown here is derived from an EMBL/GenBank/DDBJ whole genome shotgun (WGS) entry which is preliminary data.</text>
</comment>
<dbReference type="GO" id="GO:0016747">
    <property type="term" value="F:acyltransferase activity, transferring groups other than amino-acyl groups"/>
    <property type="evidence" value="ECO:0007669"/>
    <property type="project" value="InterPro"/>
</dbReference>
<accession>A0A934UK28</accession>
<dbReference type="CDD" id="cd04301">
    <property type="entry name" value="NAT_SF"/>
    <property type="match status" value="1"/>
</dbReference>
<dbReference type="Gene3D" id="3.40.630.30">
    <property type="match status" value="1"/>
</dbReference>
<proteinExistence type="predicted"/>
<evidence type="ECO:0000256" key="1">
    <source>
        <dbReference type="ARBA" id="ARBA00022679"/>
    </source>
</evidence>
<keyword evidence="5" id="KW-1185">Reference proteome</keyword>
<evidence type="ECO:0000256" key="2">
    <source>
        <dbReference type="ARBA" id="ARBA00023315"/>
    </source>
</evidence>
<protein>
    <submittedName>
        <fullName evidence="4">GNAT family N-acetyltransferase</fullName>
    </submittedName>
</protein>
<name>A0A934UK28_9FLAO</name>
<evidence type="ECO:0000313" key="4">
    <source>
        <dbReference type="EMBL" id="MBK0370128.1"/>
    </source>
</evidence>
<organism evidence="4 5">
    <name type="scientific">Flavobacterium agrisoli</name>
    <dbReference type="NCBI Taxonomy" id="2793066"/>
    <lineage>
        <taxon>Bacteria</taxon>
        <taxon>Pseudomonadati</taxon>
        <taxon>Bacteroidota</taxon>
        <taxon>Flavobacteriia</taxon>
        <taxon>Flavobacteriales</taxon>
        <taxon>Flavobacteriaceae</taxon>
        <taxon>Flavobacterium</taxon>
    </lineage>
</organism>